<reference evidence="2" key="1">
    <citation type="submission" date="2018-05" db="EMBL/GenBank/DDBJ databases">
        <title>Leptospira yasudae sp. nov. and Leptospira stimsonii sp. nov., two pathogenic species of the genus Leptospira isolated from environmental sources.</title>
        <authorList>
            <person name="Casanovas-Massana A."/>
            <person name="Hamond C."/>
            <person name="Santos L.A."/>
            <person name="Hacker K.P."/>
            <person name="Balassiano I."/>
            <person name="Medeiros M.A."/>
            <person name="Reis M.G."/>
            <person name="Ko A.I."/>
            <person name="Wunder E.A."/>
        </authorList>
    </citation>
    <scope>NUCLEOTIDE SEQUENCE [LARGE SCALE GENOMIC DNA]</scope>
    <source>
        <strain evidence="2">AMB6-RJ</strain>
    </source>
</reference>
<name>A0A8B3CJF4_9LEPT</name>
<evidence type="ECO:0000313" key="1">
    <source>
        <dbReference type="EMBL" id="RHX83702.1"/>
    </source>
</evidence>
<gene>
    <name evidence="1" type="ORF">DLM78_19590</name>
</gene>
<proteinExistence type="predicted"/>
<sequence length="64" mass="7257">MSSFGSEETNFFDLVGFCFIPIRVRMNSIKTGCPLEEWSSHHLSSFLGAEKFFLESGIFFVGEI</sequence>
<protein>
    <submittedName>
        <fullName evidence="1">Uncharacterized protein</fullName>
    </submittedName>
</protein>
<organism evidence="1 2">
    <name type="scientific">Leptospira stimsonii</name>
    <dbReference type="NCBI Taxonomy" id="2202203"/>
    <lineage>
        <taxon>Bacteria</taxon>
        <taxon>Pseudomonadati</taxon>
        <taxon>Spirochaetota</taxon>
        <taxon>Spirochaetia</taxon>
        <taxon>Leptospirales</taxon>
        <taxon>Leptospiraceae</taxon>
        <taxon>Leptospira</taxon>
    </lineage>
</organism>
<evidence type="ECO:0000313" key="2">
    <source>
        <dbReference type="Proteomes" id="UP000266669"/>
    </source>
</evidence>
<dbReference type="AlphaFoldDB" id="A0A8B3CJF4"/>
<accession>A0A8B3CJF4</accession>
<dbReference type="EMBL" id="QHCS01000007">
    <property type="protein sequence ID" value="RHX83702.1"/>
    <property type="molecule type" value="Genomic_DNA"/>
</dbReference>
<dbReference type="Proteomes" id="UP000266669">
    <property type="component" value="Unassembled WGS sequence"/>
</dbReference>
<comment type="caution">
    <text evidence="1">The sequence shown here is derived from an EMBL/GenBank/DDBJ whole genome shotgun (WGS) entry which is preliminary data.</text>
</comment>